<keyword evidence="1" id="KW-1133">Transmembrane helix</keyword>
<accession>A0AA38IIM1</accession>
<feature type="transmembrane region" description="Helical" evidence="1">
    <location>
        <begin position="6"/>
        <end position="22"/>
    </location>
</feature>
<evidence type="ECO:0000313" key="3">
    <source>
        <dbReference type="Proteomes" id="UP001168821"/>
    </source>
</evidence>
<gene>
    <name evidence="2" type="ORF">Zmor_015734</name>
</gene>
<organism evidence="2 3">
    <name type="scientific">Zophobas morio</name>
    <dbReference type="NCBI Taxonomy" id="2755281"/>
    <lineage>
        <taxon>Eukaryota</taxon>
        <taxon>Metazoa</taxon>
        <taxon>Ecdysozoa</taxon>
        <taxon>Arthropoda</taxon>
        <taxon>Hexapoda</taxon>
        <taxon>Insecta</taxon>
        <taxon>Pterygota</taxon>
        <taxon>Neoptera</taxon>
        <taxon>Endopterygota</taxon>
        <taxon>Coleoptera</taxon>
        <taxon>Polyphaga</taxon>
        <taxon>Cucujiformia</taxon>
        <taxon>Tenebrionidae</taxon>
        <taxon>Zophobas</taxon>
    </lineage>
</organism>
<keyword evidence="3" id="KW-1185">Reference proteome</keyword>
<feature type="transmembrane region" description="Helical" evidence="1">
    <location>
        <begin position="100"/>
        <end position="128"/>
    </location>
</feature>
<dbReference type="AlphaFoldDB" id="A0AA38IIM1"/>
<proteinExistence type="predicted"/>
<dbReference type="EMBL" id="JALNTZ010000004">
    <property type="protein sequence ID" value="KAJ3656680.1"/>
    <property type="molecule type" value="Genomic_DNA"/>
</dbReference>
<reference evidence="2" key="1">
    <citation type="journal article" date="2023" name="G3 (Bethesda)">
        <title>Whole genome assemblies of Zophobas morio and Tenebrio molitor.</title>
        <authorList>
            <person name="Kaur S."/>
            <person name="Stinson S.A."/>
            <person name="diCenzo G.C."/>
        </authorList>
    </citation>
    <scope>NUCLEOTIDE SEQUENCE</scope>
    <source>
        <strain evidence="2">QUZm001</strain>
    </source>
</reference>
<keyword evidence="1" id="KW-0812">Transmembrane</keyword>
<feature type="transmembrane region" description="Helical" evidence="1">
    <location>
        <begin position="57"/>
        <end position="80"/>
    </location>
</feature>
<name>A0AA38IIM1_9CUCU</name>
<dbReference type="Proteomes" id="UP001168821">
    <property type="component" value="Unassembled WGS sequence"/>
</dbReference>
<protein>
    <submittedName>
        <fullName evidence="2">Uncharacterized protein</fullName>
    </submittedName>
</protein>
<keyword evidence="1" id="KW-0472">Membrane</keyword>
<sequence length="184" mass="21870">MPYATMFLAEFLPMLAIWTILYDSKKVAGLKDDLYLWEIDNAGEKVEKKIRFGVKYITIYIVATVLAALCGSILFAVNLSHDLEWFFVLRFIKDYFPDKYLVLAILYKATFIFSGYSMIVHVLQIIYYTQHLRYQIMLLNEYIVNISDCSLNINEKKLFDDEEYQATIENRLKFCIRRWDEYLV</sequence>
<evidence type="ECO:0000256" key="1">
    <source>
        <dbReference type="SAM" id="Phobius"/>
    </source>
</evidence>
<evidence type="ECO:0000313" key="2">
    <source>
        <dbReference type="EMBL" id="KAJ3656680.1"/>
    </source>
</evidence>
<comment type="caution">
    <text evidence="2">The sequence shown here is derived from an EMBL/GenBank/DDBJ whole genome shotgun (WGS) entry which is preliminary data.</text>
</comment>